<evidence type="ECO:0000313" key="1">
    <source>
        <dbReference type="Proteomes" id="UP000887566"/>
    </source>
</evidence>
<dbReference type="PANTHER" id="PTHR11804:SF83">
    <property type="entry name" value="LD37516P"/>
    <property type="match status" value="1"/>
</dbReference>
<organism evidence="1 2">
    <name type="scientific">Plectus sambesii</name>
    <dbReference type="NCBI Taxonomy" id="2011161"/>
    <lineage>
        <taxon>Eukaryota</taxon>
        <taxon>Metazoa</taxon>
        <taxon>Ecdysozoa</taxon>
        <taxon>Nematoda</taxon>
        <taxon>Chromadorea</taxon>
        <taxon>Plectida</taxon>
        <taxon>Plectina</taxon>
        <taxon>Plectoidea</taxon>
        <taxon>Plectidae</taxon>
        <taxon>Plectus</taxon>
    </lineage>
</organism>
<dbReference type="AlphaFoldDB" id="A0A914UU93"/>
<evidence type="ECO:0000313" key="2">
    <source>
        <dbReference type="WBParaSite" id="PSAMB.scaffold12661size2651.g35009.t1"/>
    </source>
</evidence>
<reference evidence="2" key="1">
    <citation type="submission" date="2022-11" db="UniProtKB">
        <authorList>
            <consortium name="WormBaseParasite"/>
        </authorList>
    </citation>
    <scope>IDENTIFICATION</scope>
</reference>
<dbReference type="PANTHER" id="PTHR11804">
    <property type="entry name" value="PROTEASE M3 THIMET OLIGOPEPTIDASE-RELATED"/>
    <property type="match status" value="1"/>
</dbReference>
<accession>A0A914UU93</accession>
<dbReference type="GO" id="GO:0006508">
    <property type="term" value="P:proteolysis"/>
    <property type="evidence" value="ECO:0007669"/>
    <property type="project" value="InterPro"/>
</dbReference>
<dbReference type="InterPro" id="IPR045090">
    <property type="entry name" value="Pept_M3A_M3B"/>
</dbReference>
<dbReference type="Proteomes" id="UP000887566">
    <property type="component" value="Unplaced"/>
</dbReference>
<sequence length="286" mass="33427">MSRRLGSVLGSRLWRRRSIQYQSSRHMNFRLVGDRPPRIVGYYVVYPEIPEDTAENNAFMGAITKGDWPPFQSASDKEFYDGFIKMALDYGATIFEHNDVLEDQTLEKTFATVVAPFLKEEYNVHYAYSALLQKMTTDWLDVDRKHFKSNLFHAQGTYLRNVNPKFASASLYKALKELYADRANLNPWQRRLIEFYMKELKCHGSDFESTKHLELLSAYRARADEFRSKFHLNISTTHDTKIIRIDQENAHVLKDAPDHVLRALSNNQESPRVGPWTMRMHMTTYG</sequence>
<protein>
    <submittedName>
        <fullName evidence="2">Uncharacterized protein</fullName>
    </submittedName>
</protein>
<keyword evidence="1" id="KW-1185">Reference proteome</keyword>
<dbReference type="WBParaSite" id="PSAMB.scaffold12661size2651.g35009.t1">
    <property type="protein sequence ID" value="PSAMB.scaffold12661size2651.g35009.t1"/>
    <property type="gene ID" value="PSAMB.scaffold12661size2651.g35009"/>
</dbReference>
<dbReference type="GO" id="GO:0004222">
    <property type="term" value="F:metalloendopeptidase activity"/>
    <property type="evidence" value="ECO:0007669"/>
    <property type="project" value="InterPro"/>
</dbReference>
<name>A0A914UU93_9BILA</name>
<proteinExistence type="predicted"/>